<comment type="caution">
    <text evidence="1">The sequence shown here is derived from an EMBL/GenBank/DDBJ whole genome shotgun (WGS) entry which is preliminary data.</text>
</comment>
<protein>
    <submittedName>
        <fullName evidence="1">Uncharacterized protein</fullName>
    </submittedName>
</protein>
<evidence type="ECO:0000313" key="1">
    <source>
        <dbReference type="EMBL" id="CAJ0791988.1"/>
    </source>
</evidence>
<proteinExistence type="predicted"/>
<reference evidence="1 2" key="1">
    <citation type="submission" date="2023-07" db="EMBL/GenBank/DDBJ databases">
        <authorList>
            <person name="Peeters C."/>
        </authorList>
    </citation>
    <scope>NUCLEOTIDE SEQUENCE [LARGE SCALE GENOMIC DNA]</scope>
    <source>
        <strain evidence="1 2">LMG 7141</strain>
    </source>
</reference>
<organism evidence="1 2">
    <name type="scientific">Ralstonia condita</name>
    <dbReference type="NCBI Taxonomy" id="3058600"/>
    <lineage>
        <taxon>Bacteria</taxon>
        <taxon>Pseudomonadati</taxon>
        <taxon>Pseudomonadota</taxon>
        <taxon>Betaproteobacteria</taxon>
        <taxon>Burkholderiales</taxon>
        <taxon>Burkholderiaceae</taxon>
        <taxon>Ralstonia</taxon>
    </lineage>
</organism>
<sequence>MTAPIYPMLLMFAKLDAASRATVLSQIDRFVFASPSQRRALVDAWRHQAEGSGQRAHP</sequence>
<name>A0ABN9ITU5_9RALS</name>
<evidence type="ECO:0000313" key="2">
    <source>
        <dbReference type="Proteomes" id="UP001189616"/>
    </source>
</evidence>
<gene>
    <name evidence="1" type="ORF">LMG7141_02590</name>
</gene>
<dbReference type="Proteomes" id="UP001189616">
    <property type="component" value="Unassembled WGS sequence"/>
</dbReference>
<dbReference type="EMBL" id="CATYWO010000003">
    <property type="protein sequence ID" value="CAJ0791988.1"/>
    <property type="molecule type" value="Genomic_DNA"/>
</dbReference>
<keyword evidence="2" id="KW-1185">Reference proteome</keyword>
<accession>A0ABN9ITU5</accession>